<dbReference type="InterPro" id="IPR013783">
    <property type="entry name" value="Ig-like_fold"/>
</dbReference>
<keyword evidence="2" id="KW-1185">Reference proteome</keyword>
<dbReference type="Proteomes" id="UP001500902">
    <property type="component" value="Unassembled WGS sequence"/>
</dbReference>
<name>A0ABP7BG91_9ACTN</name>
<reference evidence="2" key="1">
    <citation type="journal article" date="2019" name="Int. J. Syst. Evol. Microbiol.">
        <title>The Global Catalogue of Microorganisms (GCM) 10K type strain sequencing project: providing services to taxonomists for standard genome sequencing and annotation.</title>
        <authorList>
            <consortium name="The Broad Institute Genomics Platform"/>
            <consortium name="The Broad Institute Genome Sequencing Center for Infectious Disease"/>
            <person name="Wu L."/>
            <person name="Ma J."/>
        </authorList>
    </citation>
    <scope>NUCLEOTIDE SEQUENCE [LARGE SCALE GENOMIC DNA]</scope>
    <source>
        <strain evidence="2">JCM 16904</strain>
    </source>
</reference>
<dbReference type="EMBL" id="BAAAZP010000041">
    <property type="protein sequence ID" value="GAA3659777.1"/>
    <property type="molecule type" value="Genomic_DNA"/>
</dbReference>
<gene>
    <name evidence="1" type="ORF">GCM10022224_023980</name>
</gene>
<evidence type="ECO:0000313" key="1">
    <source>
        <dbReference type="EMBL" id="GAA3659777.1"/>
    </source>
</evidence>
<evidence type="ECO:0000313" key="2">
    <source>
        <dbReference type="Proteomes" id="UP001500902"/>
    </source>
</evidence>
<sequence length="81" mass="8868">MPPCLPGRLHRCGPFTVQAWASHDGGKNWTALGTRTTDRAGQARFDIRTPRDAKAVTLRVKAGDAQGNSVDQTITDAWHVR</sequence>
<dbReference type="Gene3D" id="2.60.40.10">
    <property type="entry name" value="Immunoglobulins"/>
    <property type="match status" value="1"/>
</dbReference>
<protein>
    <submittedName>
        <fullName evidence="1">Uncharacterized protein</fullName>
    </submittedName>
</protein>
<dbReference type="RefSeq" id="WP_344876092.1">
    <property type="nucleotide sequence ID" value="NZ_BAAAZP010000041.1"/>
</dbReference>
<proteinExistence type="predicted"/>
<comment type="caution">
    <text evidence="1">The sequence shown here is derived from an EMBL/GenBank/DDBJ whole genome shotgun (WGS) entry which is preliminary data.</text>
</comment>
<accession>A0ABP7BG91</accession>
<organism evidence="1 2">
    <name type="scientific">Nonomuraea antimicrobica</name>
    <dbReference type="NCBI Taxonomy" id="561173"/>
    <lineage>
        <taxon>Bacteria</taxon>
        <taxon>Bacillati</taxon>
        <taxon>Actinomycetota</taxon>
        <taxon>Actinomycetes</taxon>
        <taxon>Streptosporangiales</taxon>
        <taxon>Streptosporangiaceae</taxon>
        <taxon>Nonomuraea</taxon>
    </lineage>
</organism>